<dbReference type="GO" id="GO:0006281">
    <property type="term" value="P:DNA repair"/>
    <property type="evidence" value="ECO:0007669"/>
    <property type="project" value="TreeGrafter"/>
</dbReference>
<evidence type="ECO:0008006" key="9">
    <source>
        <dbReference type="Google" id="ProtNLM"/>
    </source>
</evidence>
<dbReference type="RefSeq" id="XP_060453989.1">
    <property type="nucleotide sequence ID" value="XM_060597058.1"/>
</dbReference>
<dbReference type="InterPro" id="IPR027417">
    <property type="entry name" value="P-loop_NTPase"/>
</dbReference>
<dbReference type="InterPro" id="IPR050628">
    <property type="entry name" value="SNF2_RAD54_helicase_TF"/>
</dbReference>
<evidence type="ECO:0000259" key="5">
    <source>
        <dbReference type="PROSITE" id="PS51192"/>
    </source>
</evidence>
<dbReference type="Proteomes" id="UP001233271">
    <property type="component" value="Chromosome 2"/>
</dbReference>
<dbReference type="Gene3D" id="3.40.50.300">
    <property type="entry name" value="P-loop containing nucleotide triphosphate hydrolases"/>
    <property type="match status" value="1"/>
</dbReference>
<evidence type="ECO:0000313" key="8">
    <source>
        <dbReference type="Proteomes" id="UP001233271"/>
    </source>
</evidence>
<dbReference type="AlphaFoldDB" id="A0AA48IEW2"/>
<feature type="region of interest" description="Disordered" evidence="4">
    <location>
        <begin position="1031"/>
        <end position="1100"/>
    </location>
</feature>
<evidence type="ECO:0000256" key="3">
    <source>
        <dbReference type="ARBA" id="ARBA00022840"/>
    </source>
</evidence>
<dbReference type="Pfam" id="PF00271">
    <property type="entry name" value="Helicase_C"/>
    <property type="match status" value="1"/>
</dbReference>
<dbReference type="EMBL" id="AP028213">
    <property type="protein sequence ID" value="BEI88723.1"/>
    <property type="molecule type" value="Genomic_DNA"/>
</dbReference>
<keyword evidence="3" id="KW-0067">ATP-binding</keyword>
<feature type="domain" description="Helicase ATP-binding" evidence="5">
    <location>
        <begin position="308"/>
        <end position="440"/>
    </location>
</feature>
<dbReference type="InterPro" id="IPR038718">
    <property type="entry name" value="SNF2-like_sf"/>
</dbReference>
<evidence type="ECO:0000256" key="2">
    <source>
        <dbReference type="ARBA" id="ARBA00022801"/>
    </source>
</evidence>
<dbReference type="Gene3D" id="3.40.50.10810">
    <property type="entry name" value="Tandem AAA-ATPase domain"/>
    <property type="match status" value="1"/>
</dbReference>
<dbReference type="PANTHER" id="PTHR45626">
    <property type="entry name" value="TRANSCRIPTION TERMINATION FACTOR 2-RELATED"/>
    <property type="match status" value="1"/>
</dbReference>
<accession>A0AA48IEW2</accession>
<dbReference type="Pfam" id="PF00176">
    <property type="entry name" value="SNF2-rel_dom"/>
    <property type="match status" value="1"/>
</dbReference>
<keyword evidence="1" id="KW-0547">Nucleotide-binding</keyword>
<dbReference type="GO" id="GO:0016787">
    <property type="term" value="F:hydrolase activity"/>
    <property type="evidence" value="ECO:0007669"/>
    <property type="project" value="UniProtKB-KW"/>
</dbReference>
<dbReference type="InterPro" id="IPR049730">
    <property type="entry name" value="SNF2/RAD54-like_C"/>
</dbReference>
<dbReference type="GO" id="GO:0005524">
    <property type="term" value="F:ATP binding"/>
    <property type="evidence" value="ECO:0007669"/>
    <property type="project" value="UniProtKB-KW"/>
</dbReference>
<dbReference type="GO" id="GO:0005634">
    <property type="term" value="C:nucleus"/>
    <property type="evidence" value="ECO:0007669"/>
    <property type="project" value="TreeGrafter"/>
</dbReference>
<dbReference type="InterPro" id="IPR000330">
    <property type="entry name" value="SNF2_N"/>
</dbReference>
<feature type="compositionally biased region" description="Polar residues" evidence="4">
    <location>
        <begin position="1054"/>
        <end position="1067"/>
    </location>
</feature>
<feature type="compositionally biased region" description="Basic residues" evidence="4">
    <location>
        <begin position="464"/>
        <end position="477"/>
    </location>
</feature>
<organism evidence="7 8">
    <name type="scientific">Cutaneotrichosporon cavernicola</name>
    <dbReference type="NCBI Taxonomy" id="279322"/>
    <lineage>
        <taxon>Eukaryota</taxon>
        <taxon>Fungi</taxon>
        <taxon>Dikarya</taxon>
        <taxon>Basidiomycota</taxon>
        <taxon>Agaricomycotina</taxon>
        <taxon>Tremellomycetes</taxon>
        <taxon>Trichosporonales</taxon>
        <taxon>Trichosporonaceae</taxon>
        <taxon>Cutaneotrichosporon</taxon>
    </lineage>
</organism>
<reference evidence="7" key="1">
    <citation type="journal article" date="2023" name="BMC Genomics">
        <title>Chromosome-level genome assemblies of Cutaneotrichosporon spp. (Trichosporonales, Basidiomycota) reveal imbalanced evolution between nucleotide sequences and chromosome synteny.</title>
        <authorList>
            <person name="Kobayashi Y."/>
            <person name="Kayamori A."/>
            <person name="Aoki K."/>
            <person name="Shiwa Y."/>
            <person name="Matsutani M."/>
            <person name="Fujita N."/>
            <person name="Sugita T."/>
            <person name="Iwasaki W."/>
            <person name="Tanaka N."/>
            <person name="Takashima M."/>
        </authorList>
    </citation>
    <scope>NUCLEOTIDE SEQUENCE</scope>
    <source>
        <strain evidence="7">HIS019</strain>
    </source>
</reference>
<evidence type="ECO:0000256" key="1">
    <source>
        <dbReference type="ARBA" id="ARBA00022741"/>
    </source>
</evidence>
<dbReference type="PANTHER" id="PTHR45626:SF51">
    <property type="entry name" value="SNF2-RELATED DOMAIN-CONTAINING PROTEIN"/>
    <property type="match status" value="1"/>
</dbReference>
<dbReference type="PROSITE" id="PS51192">
    <property type="entry name" value="HELICASE_ATP_BIND_1"/>
    <property type="match status" value="1"/>
</dbReference>
<feature type="compositionally biased region" description="Basic and acidic residues" evidence="4">
    <location>
        <begin position="760"/>
        <end position="781"/>
    </location>
</feature>
<evidence type="ECO:0000256" key="4">
    <source>
        <dbReference type="SAM" id="MobiDB-lite"/>
    </source>
</evidence>
<dbReference type="SMART" id="SM00487">
    <property type="entry name" value="DEXDc"/>
    <property type="match status" value="1"/>
</dbReference>
<sequence>MEYHYQGQVVVRVEVIPNDGPRKNAVARLKALFEILERGWDGGGGRVLAPPPEDIGTGMQALYALIDNPPEPSFGAPQFIRDEEVFEGLRNYSNPYGVETTLYAYQIRSVARMLQMETNPGTMFDPSYSRFTSATGEQYYVNLSNMDIKRKPAEFSLNRGGILCEQMGVGKTLMCLTLILVSLNQHTSIPEGMDVTELMNDDELRTYSTETMATYRTAIGIGEDEALEDPEWSEAELKGTPSLQSMCADIVSKLYPGASRLDGLSPNGKRLLERPLFFYRFPPPVRLPRGAKLVRHIPPQRTYVATSTLVIVPPILVKQWLAEAEKHLSPGALLIKVIEDDKEDLPPVKELMKYDIVLMSVDRFRREGRHEDGEPPTTPLISARWKRIILDEGNNAANAKSDAVLLATQLSIERRWIVSGTPTQYLKQGTESAAEAFLQSEGMLRVDSAAESRSSTPLEPNHVTTKKGGLKGTKGSKFRPPSPGHWTKADESDLNRLGHMLSGFLASEIFNITDFRKWVKKPLRAKDGPGYGAVERVRQLMSAVMVKHRPGVIDAEVPLPASAMAVEPLRLSHWQRLTYNALMGLVSANVYTSEGQDPDYLLHSKNLESLNQVVINFHLALTWFTSTDMDLEGSIRRTSEHLVKKRDKMSLERIAAIEKAIEHIREAAETPGWREWMDNGAASLPFSVPTLPLAVAESWSEAPDNEPLLVDAHSLIQMRKLNTRGTMPNKLALSGWDERAKKPRAQAFMEVMQKAEKLWRDGERVKEPDLSHHRDDKKAAADKPNAPKVARNRHYKDPIDARLEAAERNAARVTNDRLPRPLPATITAVSVSNKINWVVRAVLSAPADDKFLIFATWEESAHLSEAFSLTGIKSVYAGVKVDRSARNRAIVEFKQGVPVCILDLKLGSRGLDLTVANRMIFLGPVWNPDVQAQAVKRIHRIGQTRPTRIDILVTEGTFEEGIVRRESSLRSNEEEKRYSRMLVEHPRFVHPESADECGFPISLVPPGTASAIEEEKYASMLAEFAGRANAAREKPMDVDGDAGPSTPMMEPDNDPSSVSTAIVTPSTADIEMTYGSNVKKRSADGSPKPKPRKRIRFADE</sequence>
<dbReference type="KEGG" id="ccac:CcaHIS019_0200850"/>
<dbReference type="PROSITE" id="PS51194">
    <property type="entry name" value="HELICASE_CTER"/>
    <property type="match status" value="1"/>
</dbReference>
<dbReference type="SUPFAM" id="SSF52540">
    <property type="entry name" value="P-loop containing nucleoside triphosphate hydrolases"/>
    <property type="match status" value="2"/>
</dbReference>
<dbReference type="CDD" id="cd18793">
    <property type="entry name" value="SF2_C_SNF"/>
    <property type="match status" value="1"/>
</dbReference>
<dbReference type="SMART" id="SM00490">
    <property type="entry name" value="HELICc"/>
    <property type="match status" value="1"/>
</dbReference>
<dbReference type="InterPro" id="IPR014001">
    <property type="entry name" value="Helicase_ATP-bd"/>
</dbReference>
<feature type="region of interest" description="Disordered" evidence="4">
    <location>
        <begin position="760"/>
        <end position="795"/>
    </location>
</feature>
<gene>
    <name evidence="7" type="ORF">CcaverHIS019_0200850</name>
</gene>
<keyword evidence="8" id="KW-1185">Reference proteome</keyword>
<dbReference type="GO" id="GO:0008094">
    <property type="term" value="F:ATP-dependent activity, acting on DNA"/>
    <property type="evidence" value="ECO:0007669"/>
    <property type="project" value="TreeGrafter"/>
</dbReference>
<dbReference type="InterPro" id="IPR001650">
    <property type="entry name" value="Helicase_C-like"/>
</dbReference>
<proteinExistence type="predicted"/>
<evidence type="ECO:0000313" key="7">
    <source>
        <dbReference type="EMBL" id="BEI88723.1"/>
    </source>
</evidence>
<protein>
    <recommendedName>
        <fullName evidence="9">Helicase C-terminal domain-containing protein</fullName>
    </recommendedName>
</protein>
<keyword evidence="2" id="KW-0378">Hydrolase</keyword>
<dbReference type="GeneID" id="85492594"/>
<feature type="compositionally biased region" description="Basic residues" evidence="4">
    <location>
        <begin position="1089"/>
        <end position="1100"/>
    </location>
</feature>
<evidence type="ECO:0000259" key="6">
    <source>
        <dbReference type="PROSITE" id="PS51194"/>
    </source>
</evidence>
<name>A0AA48IEW2_9TREE</name>
<feature type="domain" description="Helicase C-terminal" evidence="6">
    <location>
        <begin position="834"/>
        <end position="990"/>
    </location>
</feature>
<feature type="region of interest" description="Disordered" evidence="4">
    <location>
        <begin position="450"/>
        <end position="486"/>
    </location>
</feature>